<organism evidence="5 6">
    <name type="scientific">Tritonibacter mobilis F1926</name>
    <dbReference type="NCBI Taxonomy" id="1265309"/>
    <lineage>
        <taxon>Bacteria</taxon>
        <taxon>Pseudomonadati</taxon>
        <taxon>Pseudomonadota</taxon>
        <taxon>Alphaproteobacteria</taxon>
        <taxon>Rhodobacterales</taxon>
        <taxon>Paracoccaceae</taxon>
        <taxon>Tritonibacter</taxon>
    </lineage>
</organism>
<dbReference type="InterPro" id="IPR025554">
    <property type="entry name" value="DUF4140"/>
</dbReference>
<dbReference type="Proteomes" id="UP000013243">
    <property type="component" value="Plasmid unnamed1"/>
</dbReference>
<keyword evidence="5" id="KW-0614">Plasmid</keyword>
<evidence type="ECO:0000313" key="6">
    <source>
        <dbReference type="Proteomes" id="UP000013243"/>
    </source>
</evidence>
<evidence type="ECO:0000259" key="3">
    <source>
        <dbReference type="Pfam" id="PF13598"/>
    </source>
</evidence>
<feature type="domain" description="DUF4139" evidence="3">
    <location>
        <begin position="229"/>
        <end position="542"/>
    </location>
</feature>
<evidence type="ECO:0000313" key="5">
    <source>
        <dbReference type="EMBL" id="ANP42626.1"/>
    </source>
</evidence>
<dbReference type="InterPro" id="IPR011935">
    <property type="entry name" value="CHP02231"/>
</dbReference>
<dbReference type="NCBIfam" id="TIGR02231">
    <property type="entry name" value="mucoidy inhibitor MuiA family protein"/>
    <property type="match status" value="1"/>
</dbReference>
<dbReference type="Pfam" id="PF13600">
    <property type="entry name" value="DUF4140"/>
    <property type="match status" value="1"/>
</dbReference>
<feature type="signal peptide" evidence="2">
    <location>
        <begin position="1"/>
        <end position="22"/>
    </location>
</feature>
<sequence>MRFVLSSVLVGAAALLSTTALAETFSATSRVSAVTVYPSEALITRTAEVTLPAGRHRIVISGMPFVDEIESLRVSHPGVRRIGLYLRESFPVLEDASTPEQEAAEARVADIEDQIDSLRRTSEEARLAAAGAEAAIAFLNALNRGEGAALPDPDQLRALVSTVREETAEARETILRAKAQERGFQRQMKDLEADLARAQAELQALSQQDDEQMFLALDVEADEEVTVPLSLSYPNDAVSWGPSYEFNLETGVRPQVTLRRDVMIQQATGEDWVDVALRVSTSTPDQRINPHDLRPNRRWIEDAYEAKQRFTSESRVMSDAELAVEAPVIVEEAGSSFGVVASEAGVSYSFDVPVNLRSGAELAYLNLPDVTFSAEVSARAAPRRDPTAFRIARIVNTSGEELLASANSRFLVDGELIGSGYFVGLTPEAERDLGFGPIDGLRIKRDLLDQSEGGRGVISRSNQRDTVAEIEVENLTGQVWPLRVLDLVPFSEQEDLEITWSAKPTPSEENVDKQRGILAWDLEMQPGETRVITLNTRLGWPEGKVLR</sequence>
<name>A0A1B1A7U9_9RHOB</name>
<reference evidence="5 6" key="1">
    <citation type="journal article" date="2016" name="ISME J.">
        <title>Global occurrence and heterogeneity of the Roseobacter-clade species Ruegeria mobilis.</title>
        <authorList>
            <person name="Sonnenschein E."/>
            <person name="Gram L."/>
        </authorList>
    </citation>
    <scope>NUCLEOTIDE SEQUENCE [LARGE SCALE GENOMIC DNA]</scope>
    <source>
        <strain evidence="5 6">F1926</strain>
        <plasmid evidence="5 6">unnamed1</plasmid>
    </source>
</reference>
<protein>
    <recommendedName>
        <fullName evidence="7">Mucoidy inhibitor MuiA family protein</fullName>
    </recommendedName>
</protein>
<dbReference type="GeneID" id="28251738"/>
<evidence type="ECO:0000259" key="4">
    <source>
        <dbReference type="Pfam" id="PF13600"/>
    </source>
</evidence>
<dbReference type="Pfam" id="PF13598">
    <property type="entry name" value="DUF4139"/>
    <property type="match status" value="1"/>
</dbReference>
<feature type="chain" id="PRO_5008518484" description="Mucoidy inhibitor MuiA family protein" evidence="2">
    <location>
        <begin position="23"/>
        <end position="547"/>
    </location>
</feature>
<dbReference type="EMBL" id="CP015231">
    <property type="protein sequence ID" value="ANP42626.1"/>
    <property type="molecule type" value="Genomic_DNA"/>
</dbReference>
<dbReference type="OrthoDB" id="580912at2"/>
<accession>A0A1B1A7U9</accession>
<feature type="domain" description="DUF4140" evidence="4">
    <location>
        <begin position="34"/>
        <end position="139"/>
    </location>
</feature>
<feature type="coiled-coil region" evidence="1">
    <location>
        <begin position="174"/>
        <end position="208"/>
    </location>
</feature>
<evidence type="ECO:0008006" key="7">
    <source>
        <dbReference type="Google" id="ProtNLM"/>
    </source>
</evidence>
<feature type="coiled-coil region" evidence="1">
    <location>
        <begin position="101"/>
        <end position="128"/>
    </location>
</feature>
<evidence type="ECO:0000256" key="1">
    <source>
        <dbReference type="SAM" id="Coils"/>
    </source>
</evidence>
<dbReference type="AlphaFoldDB" id="A0A1B1A7U9"/>
<dbReference type="InterPro" id="IPR037291">
    <property type="entry name" value="DUF4139"/>
</dbReference>
<dbReference type="KEGG" id="rmb:K529_017850"/>
<keyword evidence="2" id="KW-0732">Signal</keyword>
<geneLocation type="plasmid" evidence="5 6">
    <name>unnamed1</name>
</geneLocation>
<dbReference type="PANTHER" id="PTHR31005">
    <property type="entry name" value="DUF4139 DOMAIN-CONTAINING PROTEIN"/>
    <property type="match status" value="1"/>
</dbReference>
<proteinExistence type="predicted"/>
<dbReference type="PANTHER" id="PTHR31005:SF8">
    <property type="entry name" value="DUF4139 DOMAIN-CONTAINING PROTEIN"/>
    <property type="match status" value="1"/>
</dbReference>
<evidence type="ECO:0000256" key="2">
    <source>
        <dbReference type="SAM" id="SignalP"/>
    </source>
</evidence>
<keyword evidence="1" id="KW-0175">Coiled coil</keyword>
<gene>
    <name evidence="5" type="ORF">K529_017850</name>
</gene>
<dbReference type="RefSeq" id="WP_046002595.1">
    <property type="nucleotide sequence ID" value="NZ_CP015231.1"/>
</dbReference>